<evidence type="ECO:0000256" key="7">
    <source>
        <dbReference type="ARBA" id="ARBA00023239"/>
    </source>
</evidence>
<keyword evidence="5 10" id="KW-0315">Glutamine amidotransferase</keyword>
<evidence type="ECO:0000313" key="14">
    <source>
        <dbReference type="Proteomes" id="UP000500961"/>
    </source>
</evidence>
<dbReference type="SUPFAM" id="SSF52317">
    <property type="entry name" value="Class I glutamine amidotransferase-like"/>
    <property type="match status" value="1"/>
</dbReference>
<keyword evidence="6 10" id="KW-0368">Histidine biosynthesis</keyword>
<dbReference type="InterPro" id="IPR010139">
    <property type="entry name" value="Imidazole-glycPsynth_HisH"/>
</dbReference>
<gene>
    <name evidence="10 13" type="primary">hisH</name>
    <name evidence="13" type="ORF">FHG85_07160</name>
</gene>
<evidence type="ECO:0000256" key="10">
    <source>
        <dbReference type="HAMAP-Rule" id="MF_00278"/>
    </source>
</evidence>
<dbReference type="GO" id="GO:0005737">
    <property type="term" value="C:cytoplasm"/>
    <property type="evidence" value="ECO:0007669"/>
    <property type="project" value="UniProtKB-SubCell"/>
</dbReference>
<dbReference type="PIRSF" id="PIRSF000495">
    <property type="entry name" value="Amidotransf_hisH"/>
    <property type="match status" value="1"/>
</dbReference>
<comment type="subcellular location">
    <subcellularLocation>
        <location evidence="10">Cytoplasm</location>
    </subcellularLocation>
</comment>
<dbReference type="PANTHER" id="PTHR42701">
    <property type="entry name" value="IMIDAZOLE GLYCEROL PHOSPHATE SYNTHASE SUBUNIT HISH"/>
    <property type="match status" value="1"/>
</dbReference>
<comment type="pathway">
    <text evidence="1 10">Amino-acid biosynthesis; L-histidine biosynthesis; L-histidine from 5-phospho-alpha-D-ribose 1-diphosphate: step 5/9.</text>
</comment>
<dbReference type="InterPro" id="IPR017926">
    <property type="entry name" value="GATASE"/>
</dbReference>
<feature type="active site" description="Nucleophile" evidence="10 11">
    <location>
        <position position="80"/>
    </location>
</feature>
<protein>
    <recommendedName>
        <fullName evidence="10">Imidazole glycerol phosphate synthase subunit HisH</fullName>
        <ecNumber evidence="10">4.3.2.10</ecNumber>
    </recommendedName>
    <alternativeName>
        <fullName evidence="10">IGP synthase glutaminase subunit</fullName>
        <ecNumber evidence="10">3.5.1.2</ecNumber>
    </alternativeName>
    <alternativeName>
        <fullName evidence="10">IGP synthase subunit HisH</fullName>
    </alternativeName>
    <alternativeName>
        <fullName evidence="10">ImGP synthase subunit HisH</fullName>
        <shortName evidence="10">IGPS subunit HisH</shortName>
    </alternativeName>
</protein>
<dbReference type="Pfam" id="PF00117">
    <property type="entry name" value="GATase"/>
    <property type="match status" value="1"/>
</dbReference>
<dbReference type="PROSITE" id="PS51273">
    <property type="entry name" value="GATASE_TYPE_1"/>
    <property type="match status" value="1"/>
</dbReference>
<evidence type="ECO:0000256" key="8">
    <source>
        <dbReference type="ARBA" id="ARBA00047838"/>
    </source>
</evidence>
<keyword evidence="7 10" id="KW-0456">Lyase</keyword>
<evidence type="ECO:0000256" key="9">
    <source>
        <dbReference type="ARBA" id="ARBA00049534"/>
    </source>
</evidence>
<evidence type="ECO:0000256" key="3">
    <source>
        <dbReference type="ARBA" id="ARBA00022605"/>
    </source>
</evidence>
<keyword evidence="10" id="KW-0963">Cytoplasm</keyword>
<feature type="active site" evidence="10 11">
    <location>
        <position position="178"/>
    </location>
</feature>
<evidence type="ECO:0000256" key="5">
    <source>
        <dbReference type="ARBA" id="ARBA00022962"/>
    </source>
</evidence>
<dbReference type="InterPro" id="IPR029062">
    <property type="entry name" value="Class_I_gatase-like"/>
</dbReference>
<accession>A0A7D3Y1I1</accession>
<dbReference type="Gene3D" id="3.40.50.880">
    <property type="match status" value="1"/>
</dbReference>
<comment type="subunit">
    <text evidence="2 10">Heterodimer of HisH and HisF.</text>
</comment>
<dbReference type="HAMAP" id="MF_00278">
    <property type="entry name" value="HisH"/>
    <property type="match status" value="1"/>
</dbReference>
<evidence type="ECO:0000259" key="12">
    <source>
        <dbReference type="Pfam" id="PF00117"/>
    </source>
</evidence>
<keyword evidence="3 10" id="KW-0028">Amino-acid biosynthesis</keyword>
<evidence type="ECO:0000313" key="13">
    <source>
        <dbReference type="EMBL" id="QKG81233.1"/>
    </source>
</evidence>
<dbReference type="NCBIfam" id="TIGR01855">
    <property type="entry name" value="IMP_synth_hisH"/>
    <property type="match status" value="1"/>
</dbReference>
<dbReference type="GO" id="GO:0000107">
    <property type="term" value="F:imidazoleglycerol-phosphate synthase activity"/>
    <property type="evidence" value="ECO:0007669"/>
    <property type="project" value="UniProtKB-UniRule"/>
</dbReference>
<dbReference type="CDD" id="cd01748">
    <property type="entry name" value="GATase1_IGP_Synthase"/>
    <property type="match status" value="1"/>
</dbReference>
<dbReference type="Proteomes" id="UP000500961">
    <property type="component" value="Chromosome"/>
</dbReference>
<evidence type="ECO:0000256" key="2">
    <source>
        <dbReference type="ARBA" id="ARBA00011152"/>
    </source>
</evidence>
<dbReference type="AlphaFoldDB" id="A0A7D3Y1I1"/>
<feature type="active site" evidence="10 11">
    <location>
        <position position="180"/>
    </location>
</feature>
<comment type="function">
    <text evidence="10">IGPS catalyzes the conversion of PRFAR and glutamine to IGP, AICAR and glutamate. The HisH subunit catalyzes the hydrolysis of glutamine to glutamate and ammonia as part of the synthesis of IGP and AICAR. The resulting ammonia molecule is channeled to the active site of HisF.</text>
</comment>
<evidence type="ECO:0000256" key="4">
    <source>
        <dbReference type="ARBA" id="ARBA00022801"/>
    </source>
</evidence>
<dbReference type="UniPathway" id="UPA00031">
    <property type="reaction ID" value="UER00010"/>
</dbReference>
<proteinExistence type="inferred from homology"/>
<sequence>MSRLNIGIIQYGAGNQASIRNALDKFGVNAFPVSTKEELNKADKLIIPGVGHAKKAMQQLNSLGLTEAIIQTDIPLLGICLGMQLLGRFSAEGSTSCLNICDYETHKFGIKLKIPHMGWNMVKLADAPLFYKLGESEWFYYVHSYYVPKSANTIATSNYEIDFIAAVRQNNFWGVQFHPEKSGEKGLQIIKNFIELC</sequence>
<dbReference type="EC" id="3.5.1.2" evidence="10"/>
<keyword evidence="4 10" id="KW-0378">Hydrolase</keyword>
<evidence type="ECO:0000256" key="6">
    <source>
        <dbReference type="ARBA" id="ARBA00023102"/>
    </source>
</evidence>
<dbReference type="KEGG" id="ttz:FHG85_07160"/>
<comment type="catalytic activity">
    <reaction evidence="9 10">
        <text>L-glutamine + H2O = L-glutamate + NH4(+)</text>
        <dbReference type="Rhea" id="RHEA:15889"/>
        <dbReference type="ChEBI" id="CHEBI:15377"/>
        <dbReference type="ChEBI" id="CHEBI:28938"/>
        <dbReference type="ChEBI" id="CHEBI:29985"/>
        <dbReference type="ChEBI" id="CHEBI:58359"/>
        <dbReference type="EC" id="3.5.1.2"/>
    </reaction>
</comment>
<comment type="catalytic activity">
    <reaction evidence="8 10">
        <text>5-[(5-phospho-1-deoxy-D-ribulos-1-ylimino)methylamino]-1-(5-phospho-beta-D-ribosyl)imidazole-4-carboxamide + L-glutamine = D-erythro-1-(imidazol-4-yl)glycerol 3-phosphate + 5-amino-1-(5-phospho-beta-D-ribosyl)imidazole-4-carboxamide + L-glutamate + H(+)</text>
        <dbReference type="Rhea" id="RHEA:24793"/>
        <dbReference type="ChEBI" id="CHEBI:15378"/>
        <dbReference type="ChEBI" id="CHEBI:29985"/>
        <dbReference type="ChEBI" id="CHEBI:58278"/>
        <dbReference type="ChEBI" id="CHEBI:58359"/>
        <dbReference type="ChEBI" id="CHEBI:58475"/>
        <dbReference type="ChEBI" id="CHEBI:58525"/>
        <dbReference type="EC" id="4.3.2.10"/>
    </reaction>
</comment>
<dbReference type="GO" id="GO:0016829">
    <property type="term" value="F:lyase activity"/>
    <property type="evidence" value="ECO:0007669"/>
    <property type="project" value="UniProtKB-KW"/>
</dbReference>
<reference evidence="13 14" key="1">
    <citation type="submission" date="2019-07" db="EMBL/GenBank/DDBJ databases">
        <title>Thalassofilum flectens gen. nov., sp. nov., a novel moderate thermophilic anaerobe from a shallow sea hot spring in Kunashir Island (Russia), representing a new family in the order Bacteroidales, and proposal of Thalassofilacea fam. nov.</title>
        <authorList>
            <person name="Kochetkova T.V."/>
            <person name="Podosokorskaya O.A."/>
            <person name="Novikov A."/>
            <person name="Elcheninov A.G."/>
            <person name="Toshchakov S.V."/>
            <person name="Kublanov I.V."/>
        </authorList>
    </citation>
    <scope>NUCLEOTIDE SEQUENCE [LARGE SCALE GENOMIC DNA]</scope>
    <source>
        <strain evidence="13 14">38-H</strain>
    </source>
</reference>
<dbReference type="EMBL" id="CP041345">
    <property type="protein sequence ID" value="QKG81233.1"/>
    <property type="molecule type" value="Genomic_DNA"/>
</dbReference>
<dbReference type="GO" id="GO:0000105">
    <property type="term" value="P:L-histidine biosynthetic process"/>
    <property type="evidence" value="ECO:0007669"/>
    <property type="project" value="UniProtKB-UniRule"/>
</dbReference>
<dbReference type="EC" id="4.3.2.10" evidence="10"/>
<organism evidence="13 14">
    <name type="scientific">Tenuifilum thalassicum</name>
    <dbReference type="NCBI Taxonomy" id="2590900"/>
    <lineage>
        <taxon>Bacteria</taxon>
        <taxon>Pseudomonadati</taxon>
        <taxon>Bacteroidota</taxon>
        <taxon>Bacteroidia</taxon>
        <taxon>Bacteroidales</taxon>
        <taxon>Tenuifilaceae</taxon>
        <taxon>Tenuifilum</taxon>
    </lineage>
</organism>
<feature type="domain" description="Glutamine amidotransferase" evidence="12">
    <location>
        <begin position="9"/>
        <end position="194"/>
    </location>
</feature>
<evidence type="ECO:0000256" key="11">
    <source>
        <dbReference type="PIRSR" id="PIRSR000495-1"/>
    </source>
</evidence>
<dbReference type="PANTHER" id="PTHR42701:SF1">
    <property type="entry name" value="IMIDAZOLE GLYCEROL PHOSPHATE SYNTHASE SUBUNIT HISH"/>
    <property type="match status" value="1"/>
</dbReference>
<keyword evidence="14" id="KW-1185">Reference proteome</keyword>
<name>A0A7D3Y1I1_9BACT</name>
<dbReference type="GO" id="GO:0004359">
    <property type="term" value="F:glutaminase activity"/>
    <property type="evidence" value="ECO:0007669"/>
    <property type="project" value="UniProtKB-EC"/>
</dbReference>
<evidence type="ECO:0000256" key="1">
    <source>
        <dbReference type="ARBA" id="ARBA00005091"/>
    </source>
</evidence>